<dbReference type="SUPFAM" id="SSF50156">
    <property type="entry name" value="PDZ domain-like"/>
    <property type="match status" value="1"/>
</dbReference>
<dbReference type="EMBL" id="BJXL01000104">
    <property type="protein sequence ID" value="GEM84483.1"/>
    <property type="molecule type" value="Genomic_DNA"/>
</dbReference>
<dbReference type="GO" id="GO:0004175">
    <property type="term" value="F:endopeptidase activity"/>
    <property type="evidence" value="ECO:0007669"/>
    <property type="project" value="TreeGrafter"/>
</dbReference>
<accession>A0A511R4E0</accession>
<dbReference type="AlphaFoldDB" id="A0A511R4E0"/>
<evidence type="ECO:0000313" key="3">
    <source>
        <dbReference type="EMBL" id="GEM84483.1"/>
    </source>
</evidence>
<dbReference type="Gene3D" id="2.30.42.10">
    <property type="match status" value="1"/>
</dbReference>
<comment type="caution">
    <text evidence="3">The sequence shown here is derived from an EMBL/GenBank/DDBJ whole genome shotgun (WGS) entry which is preliminary data.</text>
</comment>
<dbReference type="GO" id="GO:0030288">
    <property type="term" value="C:outer membrane-bounded periplasmic space"/>
    <property type="evidence" value="ECO:0007669"/>
    <property type="project" value="TreeGrafter"/>
</dbReference>
<dbReference type="PANTHER" id="PTHR32060">
    <property type="entry name" value="TAIL-SPECIFIC PROTEASE"/>
    <property type="match status" value="1"/>
</dbReference>
<evidence type="ECO:0000256" key="1">
    <source>
        <dbReference type="SAM" id="SignalP"/>
    </source>
</evidence>
<keyword evidence="1" id="KW-0732">Signal</keyword>
<feature type="chain" id="PRO_5021719728" evidence="1">
    <location>
        <begin position="18"/>
        <end position="411"/>
    </location>
</feature>
<dbReference type="Pfam" id="PF03572">
    <property type="entry name" value="Peptidase_S41"/>
    <property type="match status" value="1"/>
</dbReference>
<dbReference type="RefSeq" id="WP_170148244.1">
    <property type="nucleotide sequence ID" value="NZ_BJXL01000104.1"/>
</dbReference>
<dbReference type="InterPro" id="IPR001478">
    <property type="entry name" value="PDZ"/>
</dbReference>
<gene>
    <name evidence="3" type="ORF">MHY01S_26490</name>
</gene>
<sequence>MRPVVLAFVLLIQLVRASPASDLLQQAIGELRTHYYGYSVVDWDALAEQSGRELAQACTGQPQCGVEEAARIIARLVRNIGDGHTFYLSRERYQQILARFAGKPDSRPVYGITIPAYADGRVLISEVLPQSAADLAGVRPYDRVEAVNGMPLTGLEDFRARINTDQPVRLTLLRGEERLQLTLSRQPYSLPVLPTLYAPGGLPEGVLVLRIPDFAVYQQIGPRVHQLVLEAQARGARALIVDLRDNSGGEETECSSAPGAFVGNFALEMRTKSVAVPFGYADGAVLGNDPKDPNPPYRLNQAARFTGQVAVLVSPGTASCGEIMAYVLQQFGGIKVIGQRTAGVMNTATEFWPLADGSAIAITYIRTFKANGEALPAFVTPDVEMAYEPEAIARTGRDAMLEKALEVMGIR</sequence>
<proteinExistence type="predicted"/>
<dbReference type="GO" id="GO:0007165">
    <property type="term" value="P:signal transduction"/>
    <property type="evidence" value="ECO:0007669"/>
    <property type="project" value="TreeGrafter"/>
</dbReference>
<dbReference type="SMART" id="SM00245">
    <property type="entry name" value="TSPc"/>
    <property type="match status" value="1"/>
</dbReference>
<organism evidence="3 4">
    <name type="scientific">Meiothermus hypogaeus NBRC 106114</name>
    <dbReference type="NCBI Taxonomy" id="1227553"/>
    <lineage>
        <taxon>Bacteria</taxon>
        <taxon>Thermotogati</taxon>
        <taxon>Deinococcota</taxon>
        <taxon>Deinococci</taxon>
        <taxon>Thermales</taxon>
        <taxon>Thermaceae</taxon>
        <taxon>Meiothermus</taxon>
    </lineage>
</organism>
<reference evidence="3 4" key="1">
    <citation type="submission" date="2019-07" db="EMBL/GenBank/DDBJ databases">
        <title>Whole genome shotgun sequence of Meiothermus hypogaeus NBRC 106114.</title>
        <authorList>
            <person name="Hosoyama A."/>
            <person name="Uohara A."/>
            <person name="Ohji S."/>
            <person name="Ichikawa N."/>
        </authorList>
    </citation>
    <scope>NUCLEOTIDE SEQUENCE [LARGE SCALE GENOMIC DNA]</scope>
    <source>
        <strain evidence="3 4">NBRC 106114</strain>
    </source>
</reference>
<dbReference type="InterPro" id="IPR036034">
    <property type="entry name" value="PDZ_sf"/>
</dbReference>
<dbReference type="InterPro" id="IPR029045">
    <property type="entry name" value="ClpP/crotonase-like_dom_sf"/>
</dbReference>
<name>A0A511R4E0_9DEIN</name>
<dbReference type="InterPro" id="IPR041489">
    <property type="entry name" value="PDZ_6"/>
</dbReference>
<dbReference type="InterPro" id="IPR005151">
    <property type="entry name" value="Tail-specific_protease"/>
</dbReference>
<dbReference type="PANTHER" id="PTHR32060:SF30">
    <property type="entry name" value="CARBOXY-TERMINAL PROCESSING PROTEASE CTPA"/>
    <property type="match status" value="1"/>
</dbReference>
<dbReference type="PROSITE" id="PS50106">
    <property type="entry name" value="PDZ"/>
    <property type="match status" value="1"/>
</dbReference>
<dbReference type="Proteomes" id="UP000321197">
    <property type="component" value="Unassembled WGS sequence"/>
</dbReference>
<evidence type="ECO:0000259" key="2">
    <source>
        <dbReference type="PROSITE" id="PS50106"/>
    </source>
</evidence>
<dbReference type="SMART" id="SM00228">
    <property type="entry name" value="PDZ"/>
    <property type="match status" value="1"/>
</dbReference>
<dbReference type="Gene3D" id="3.90.226.10">
    <property type="entry name" value="2-enoyl-CoA Hydratase, Chain A, domain 1"/>
    <property type="match status" value="1"/>
</dbReference>
<dbReference type="GO" id="GO:0006508">
    <property type="term" value="P:proteolysis"/>
    <property type="evidence" value="ECO:0007669"/>
    <property type="project" value="InterPro"/>
</dbReference>
<dbReference type="GO" id="GO:0008236">
    <property type="term" value="F:serine-type peptidase activity"/>
    <property type="evidence" value="ECO:0007669"/>
    <property type="project" value="InterPro"/>
</dbReference>
<dbReference type="Pfam" id="PF17820">
    <property type="entry name" value="PDZ_6"/>
    <property type="match status" value="1"/>
</dbReference>
<dbReference type="SUPFAM" id="SSF52096">
    <property type="entry name" value="ClpP/crotonase"/>
    <property type="match status" value="1"/>
</dbReference>
<protein>
    <submittedName>
        <fullName evidence="3">Peptidase S41</fullName>
    </submittedName>
</protein>
<feature type="signal peptide" evidence="1">
    <location>
        <begin position="1"/>
        <end position="17"/>
    </location>
</feature>
<evidence type="ECO:0000313" key="4">
    <source>
        <dbReference type="Proteomes" id="UP000321197"/>
    </source>
</evidence>
<feature type="domain" description="PDZ" evidence="2">
    <location>
        <begin position="97"/>
        <end position="176"/>
    </location>
</feature>